<protein>
    <submittedName>
        <fullName evidence="6">MBL fold hydrolase</fullName>
    </submittedName>
</protein>
<dbReference type="RefSeq" id="WP_097783794.1">
    <property type="nucleotide sequence ID" value="NZ_NMTV01000071.1"/>
</dbReference>
<evidence type="ECO:0000256" key="1">
    <source>
        <dbReference type="ARBA" id="ARBA00001947"/>
    </source>
</evidence>
<proteinExistence type="predicted"/>
<dbReference type="AlphaFoldDB" id="A0A2A6ZWF9"/>
<reference evidence="6 7" key="1">
    <citation type="journal article" date="2017" name="Front. Microbiol.">
        <title>New Insights into the Diversity of the Genus Faecalibacterium.</title>
        <authorList>
            <person name="Benevides L."/>
            <person name="Burman S."/>
            <person name="Martin R."/>
            <person name="Robert V."/>
            <person name="Thomas M."/>
            <person name="Miquel S."/>
            <person name="Chain F."/>
            <person name="Sokol H."/>
            <person name="Bermudez-Humaran L.G."/>
            <person name="Morrison M."/>
            <person name="Langella P."/>
            <person name="Azevedo V.A."/>
            <person name="Chatel J.M."/>
            <person name="Soares S."/>
        </authorList>
    </citation>
    <scope>NUCLEOTIDE SEQUENCE [LARGE SCALE GENOMIC DNA]</scope>
    <source>
        <strain evidence="6 7">CNCM I 4546</strain>
    </source>
</reference>
<dbReference type="EMBL" id="NMTV01000071">
    <property type="protein sequence ID" value="PDX71153.1"/>
    <property type="molecule type" value="Genomic_DNA"/>
</dbReference>
<dbReference type="Gene3D" id="3.60.15.10">
    <property type="entry name" value="Ribonuclease Z/Hydroxyacylglutathione hydrolase-like"/>
    <property type="match status" value="1"/>
</dbReference>
<comment type="caution">
    <text evidence="6">The sequence shown here is derived from an EMBL/GenBank/DDBJ whole genome shotgun (WGS) entry which is preliminary data.</text>
</comment>
<dbReference type="GO" id="GO:0016787">
    <property type="term" value="F:hydrolase activity"/>
    <property type="evidence" value="ECO:0007669"/>
    <property type="project" value="UniProtKB-KW"/>
</dbReference>
<dbReference type="Proteomes" id="UP000219901">
    <property type="component" value="Unassembled WGS sequence"/>
</dbReference>
<keyword evidence="2" id="KW-0479">Metal-binding</keyword>
<sequence length="210" mass="22688">MQGFHIPAAPPLYTNTFLLISDAGHAVVIDPAAEVHSYDEILKQHNATLTTILCTHGHYDHVGSAAALKAEWNAALYCEKADLAGDRMYPLSAADCGYTEGEQIAVDELRFTAWHTPGHTPGSVVLLCGEHLFCGDTLFAGSIGRTDLEGGSSAQMADSLRKLAQLPIPRETQVLPGHGEFSTFGAELDNNYYIRSALRGGNDIFKERTT</sequence>
<dbReference type="InterPro" id="IPR001279">
    <property type="entry name" value="Metallo-B-lactamas"/>
</dbReference>
<dbReference type="InterPro" id="IPR036866">
    <property type="entry name" value="RibonucZ/Hydroxyglut_hydro"/>
</dbReference>
<comment type="cofactor">
    <cofactor evidence="1">
        <name>Zn(2+)</name>
        <dbReference type="ChEBI" id="CHEBI:29105"/>
    </cofactor>
</comment>
<evidence type="ECO:0000256" key="2">
    <source>
        <dbReference type="ARBA" id="ARBA00022723"/>
    </source>
</evidence>
<name>A0A2A6ZWF9_9FIRM</name>
<feature type="domain" description="Metallo-beta-lactamase" evidence="5">
    <location>
        <begin position="13"/>
        <end position="178"/>
    </location>
</feature>
<accession>A0A2A6ZWF9</accession>
<dbReference type="GO" id="GO:0046872">
    <property type="term" value="F:metal ion binding"/>
    <property type="evidence" value="ECO:0007669"/>
    <property type="project" value="UniProtKB-KW"/>
</dbReference>
<evidence type="ECO:0000313" key="6">
    <source>
        <dbReference type="EMBL" id="PDX71153.1"/>
    </source>
</evidence>
<dbReference type="Pfam" id="PF00753">
    <property type="entry name" value="Lactamase_B"/>
    <property type="match status" value="1"/>
</dbReference>
<dbReference type="InterPro" id="IPR051453">
    <property type="entry name" value="MBL_Glyoxalase_II"/>
</dbReference>
<evidence type="ECO:0000256" key="4">
    <source>
        <dbReference type="ARBA" id="ARBA00022833"/>
    </source>
</evidence>
<dbReference type="CDD" id="cd06262">
    <property type="entry name" value="metallo-hydrolase-like_MBL-fold"/>
    <property type="match status" value="1"/>
</dbReference>
<evidence type="ECO:0000256" key="3">
    <source>
        <dbReference type="ARBA" id="ARBA00022801"/>
    </source>
</evidence>
<dbReference type="PANTHER" id="PTHR46233:SF3">
    <property type="entry name" value="HYDROXYACYLGLUTATHIONE HYDROLASE GLOC"/>
    <property type="match status" value="1"/>
</dbReference>
<keyword evidence="3 6" id="KW-0378">Hydrolase</keyword>
<gene>
    <name evidence="6" type="ORF">CGS55_13235</name>
</gene>
<dbReference type="SUPFAM" id="SSF56281">
    <property type="entry name" value="Metallo-hydrolase/oxidoreductase"/>
    <property type="match status" value="1"/>
</dbReference>
<keyword evidence="4" id="KW-0862">Zinc</keyword>
<organism evidence="6 7">
    <name type="scientific">Faecalibacterium prausnitzii</name>
    <dbReference type="NCBI Taxonomy" id="853"/>
    <lineage>
        <taxon>Bacteria</taxon>
        <taxon>Bacillati</taxon>
        <taxon>Bacillota</taxon>
        <taxon>Clostridia</taxon>
        <taxon>Eubacteriales</taxon>
        <taxon>Oscillospiraceae</taxon>
        <taxon>Faecalibacterium</taxon>
    </lineage>
</organism>
<evidence type="ECO:0000259" key="5">
    <source>
        <dbReference type="SMART" id="SM00849"/>
    </source>
</evidence>
<dbReference type="PANTHER" id="PTHR46233">
    <property type="entry name" value="HYDROXYACYLGLUTATHIONE HYDROLASE GLOC"/>
    <property type="match status" value="1"/>
</dbReference>
<evidence type="ECO:0000313" key="7">
    <source>
        <dbReference type="Proteomes" id="UP000219901"/>
    </source>
</evidence>
<dbReference type="SMART" id="SM00849">
    <property type="entry name" value="Lactamase_B"/>
    <property type="match status" value="1"/>
</dbReference>